<name>A0A1L0AYA5_9ASCO</name>
<dbReference type="Proteomes" id="UP000183365">
    <property type="component" value="Unassembled WGS sequence"/>
</dbReference>
<reference evidence="7" key="1">
    <citation type="submission" date="2016-11" db="EMBL/GenBank/DDBJ databases">
        <authorList>
            <person name="Guldener U."/>
        </authorList>
    </citation>
    <scope>NUCLEOTIDE SEQUENCE [LARGE SCALE GENOMIC DNA]</scope>
</reference>
<dbReference type="CDD" id="cd00067">
    <property type="entry name" value="GAL4"/>
    <property type="match status" value="1"/>
</dbReference>
<evidence type="ECO:0000256" key="3">
    <source>
        <dbReference type="ARBA" id="ARBA00023125"/>
    </source>
</evidence>
<dbReference type="VEuPathDB" id="FungiDB:HGUI_01256"/>
<dbReference type="AlphaFoldDB" id="A0A1L0AYA5"/>
<comment type="subcellular location">
    <subcellularLocation>
        <location evidence="1">Nucleus</location>
    </subcellularLocation>
</comment>
<dbReference type="InterPro" id="IPR036864">
    <property type="entry name" value="Zn2-C6_fun-type_DNA-bd_sf"/>
</dbReference>
<evidence type="ECO:0000256" key="5">
    <source>
        <dbReference type="ARBA" id="ARBA00023242"/>
    </source>
</evidence>
<dbReference type="EMBL" id="FQNF01000016">
    <property type="protein sequence ID" value="SGZ39056.1"/>
    <property type="molecule type" value="Genomic_DNA"/>
</dbReference>
<evidence type="ECO:0000313" key="7">
    <source>
        <dbReference type="Proteomes" id="UP000183365"/>
    </source>
</evidence>
<dbReference type="PANTHER" id="PTHR46910">
    <property type="entry name" value="TRANSCRIPTION FACTOR PDR1"/>
    <property type="match status" value="1"/>
</dbReference>
<dbReference type="GO" id="GO:0008270">
    <property type="term" value="F:zinc ion binding"/>
    <property type="evidence" value="ECO:0007669"/>
    <property type="project" value="InterPro"/>
</dbReference>
<gene>
    <name evidence="6" type="ORF">HGUI_01256</name>
</gene>
<dbReference type="GO" id="GO:0045944">
    <property type="term" value="P:positive regulation of transcription by RNA polymerase II"/>
    <property type="evidence" value="ECO:0007669"/>
    <property type="project" value="UniProtKB-ARBA"/>
</dbReference>
<evidence type="ECO:0000256" key="2">
    <source>
        <dbReference type="ARBA" id="ARBA00023015"/>
    </source>
</evidence>
<evidence type="ECO:0000256" key="4">
    <source>
        <dbReference type="ARBA" id="ARBA00023163"/>
    </source>
</evidence>
<keyword evidence="3" id="KW-0238">DNA-binding</keyword>
<dbReference type="GO" id="GO:0000981">
    <property type="term" value="F:DNA-binding transcription factor activity, RNA polymerase II-specific"/>
    <property type="evidence" value="ECO:0007669"/>
    <property type="project" value="InterPro"/>
</dbReference>
<dbReference type="Gene3D" id="4.10.240.10">
    <property type="entry name" value="Zn(2)-C6 fungal-type DNA-binding domain"/>
    <property type="match status" value="1"/>
</dbReference>
<dbReference type="CDD" id="cd12148">
    <property type="entry name" value="fungal_TF_MHR"/>
    <property type="match status" value="1"/>
</dbReference>
<keyword evidence="5" id="KW-0539">Nucleus</keyword>
<evidence type="ECO:0000313" key="6">
    <source>
        <dbReference type="EMBL" id="SGZ39056.1"/>
    </source>
</evidence>
<evidence type="ECO:0008006" key="8">
    <source>
        <dbReference type="Google" id="ProtNLM"/>
    </source>
</evidence>
<evidence type="ECO:0000256" key="1">
    <source>
        <dbReference type="ARBA" id="ARBA00004123"/>
    </source>
</evidence>
<sequence length="922" mass="107036">MEEKYTDKTTHRVCDSCRDTNMICSGTLPCDNCISKQSSSSLKIKCTYNQEIKNRSAGYKRLSNKLVYNSIKEKMNKLQSMVSSLDPLLIEKIMKEAIQINENTTKASHLPQKRKTPDQTFVQTKIKQHPIKTKTDSTRILKMGINKNIFSTKRQKNDTTIETLMNMDKFELENVLLCKEGQLEQFQLSYKLFYYLNPTHLKKLISHIKANSVEKYKSSMNASEVFFTLNTLLQKDNEIYSKSMFQSDVDFGFSSKRILKIPTKIMQFIRPKIPESNDFFFIKSQKRVMNLYDIFERLNSDTSDNGYINFGNNMTLSEINVINTILLINITLYKNEKENDTAFFDDLSITELAILKNVIGFYKIFAHVSRESQTIENNIYNIQSLLNFAFYLENSPSPTLAARILSSCISYLQLLHYNDSCYINQLLHNENMDYPESLKFQIRSLYLTCYMYDKTISLRCHKPDLLSNKDEAFTVMNHHTRDLLKFYNFGNFLNKKQNNADDNGYINILDGNTTLYNELINDIDGSDIIIQHLNLRVSYLHSLVYRYLTATKNENDPLEITLQKKQLVLENFHKFKLQVKTLFGFTEFDQTINIVSHIGNITSVGDTLKKIKLAWKYLVTAIDYYTLVMIIHLTDLETLQNVETEKDIARATKYCQNSHLLKAIKDSLETTVYIMEFSGLHKYESSSVLFCALVGISSAFNVCIFNQQFFEDNKDLMVKVIKLVTKTSSKKGFIDTLKWSAISVLGMSIMKILFELNSIDDISKELNFKELFKDDYVQTVEILDQVSKLILHGLDSKRSKESAKQNEIYYNNQIDGFYDVDSNNQNIETVQRQHPHQMNSDALEHFNSSLSNEDMNNLNAEIESFMDKEIMKLLNLENNELGEDNDNRLPHRVIQTVFSKANYSLDGFLDDELFEHGVFFKE</sequence>
<organism evidence="6 7">
    <name type="scientific">Hanseniaspora guilliermondii</name>
    <dbReference type="NCBI Taxonomy" id="56406"/>
    <lineage>
        <taxon>Eukaryota</taxon>
        <taxon>Fungi</taxon>
        <taxon>Dikarya</taxon>
        <taxon>Ascomycota</taxon>
        <taxon>Saccharomycotina</taxon>
        <taxon>Saccharomycetes</taxon>
        <taxon>Saccharomycodales</taxon>
        <taxon>Saccharomycodaceae</taxon>
        <taxon>Hanseniaspora</taxon>
    </lineage>
</organism>
<protein>
    <recommendedName>
        <fullName evidence="8">Zn(2)-C6 fungal-type domain-containing protein</fullName>
    </recommendedName>
</protein>
<keyword evidence="4" id="KW-0804">Transcription</keyword>
<dbReference type="OrthoDB" id="5600212at2759"/>
<dbReference type="InterPro" id="IPR050987">
    <property type="entry name" value="AtrR-like"/>
</dbReference>
<keyword evidence="2" id="KW-0805">Transcription regulation</keyword>
<dbReference type="GO" id="GO:0003677">
    <property type="term" value="F:DNA binding"/>
    <property type="evidence" value="ECO:0007669"/>
    <property type="project" value="UniProtKB-KW"/>
</dbReference>
<keyword evidence="7" id="KW-1185">Reference proteome</keyword>
<dbReference type="GO" id="GO:0005634">
    <property type="term" value="C:nucleus"/>
    <property type="evidence" value="ECO:0007669"/>
    <property type="project" value="UniProtKB-SubCell"/>
</dbReference>
<dbReference type="InterPro" id="IPR001138">
    <property type="entry name" value="Zn2Cys6_DnaBD"/>
</dbReference>
<proteinExistence type="predicted"/>
<accession>A0A1L0AYA5</accession>
<dbReference type="PANTHER" id="PTHR46910:SF37">
    <property type="entry name" value="ZN(II)2CYS6 TRANSCRIPTION FACTOR (EUROFUNG)"/>
    <property type="match status" value="1"/>
</dbReference>